<evidence type="ECO:0000313" key="3">
    <source>
        <dbReference type="EMBL" id="EJU00336.1"/>
    </source>
</evidence>
<name>M5FSE4_DACPD</name>
<dbReference type="EMBL" id="JH795867">
    <property type="protein sequence ID" value="EJU00336.1"/>
    <property type="molecule type" value="Genomic_DNA"/>
</dbReference>
<dbReference type="Pfam" id="PF18803">
    <property type="entry name" value="CxC2"/>
    <property type="match status" value="1"/>
</dbReference>
<dbReference type="Proteomes" id="UP000030653">
    <property type="component" value="Unassembled WGS sequence"/>
</dbReference>
<dbReference type="InterPro" id="IPR040521">
    <property type="entry name" value="KDZ"/>
</dbReference>
<sequence length="538" mass="61165">MSPRKRKNPNIFVIDGPSPPQKRNVRRSGQRPDVPIGTFLDLELERPAPPLIDAKTQKEPVKAGETEAYSDFISKFEVKRSIIIEEVVRDCFQALPLCGTCQVTAHVHNPFHWTEVWERKFYRRKSLRDLGLVICLGHNGAACPASTPPALTPFVVIYANGIHNVLMSFCQCYGCPNRYVQLLRAKLFPATFDNPKTAFSFAVMKDFHMHTLCSKKSAYDYYAKLVRQTSDIVPASTNDRYRELLRASRIWMDLEASRRCGEAHGITNNLPPFAATRVRSPLCPACPQLGINITEEELAKADPAKPHLVALYLGGDGNFTLSAKKKNVDANDVGLLRGRGFFPDQTHFTNYIRTHEDMKLCHHRFSLSFKLGAAGVDGEGVERTWAEHNQLGGSTKEMNPGHRLDCLEAHFTDWNWKKQRDMIPFLCRRMISARKHLQHCQEYFDNLSVAFGPRVDRWKVQPEYLERTDGSFCSVYRFPDEAVPSQRHAADRLRDEEETALESIAAAIGRAERGDSVSFIQLGIALEECLQFNRHWMN</sequence>
<organism evidence="3 4">
    <name type="scientific">Dacryopinax primogenitus (strain DJM 731)</name>
    <name type="common">Brown rot fungus</name>
    <dbReference type="NCBI Taxonomy" id="1858805"/>
    <lineage>
        <taxon>Eukaryota</taxon>
        <taxon>Fungi</taxon>
        <taxon>Dikarya</taxon>
        <taxon>Basidiomycota</taxon>
        <taxon>Agaricomycotina</taxon>
        <taxon>Dacrymycetes</taxon>
        <taxon>Dacrymycetales</taxon>
        <taxon>Dacrymycetaceae</taxon>
        <taxon>Dacryopinax</taxon>
    </lineage>
</organism>
<reference evidence="3 4" key="1">
    <citation type="journal article" date="2012" name="Science">
        <title>The Paleozoic origin of enzymatic lignin decomposition reconstructed from 31 fungal genomes.</title>
        <authorList>
            <person name="Floudas D."/>
            <person name="Binder M."/>
            <person name="Riley R."/>
            <person name="Barry K."/>
            <person name="Blanchette R.A."/>
            <person name="Henrissat B."/>
            <person name="Martinez A.T."/>
            <person name="Otillar R."/>
            <person name="Spatafora J.W."/>
            <person name="Yadav J.S."/>
            <person name="Aerts A."/>
            <person name="Benoit I."/>
            <person name="Boyd A."/>
            <person name="Carlson A."/>
            <person name="Copeland A."/>
            <person name="Coutinho P.M."/>
            <person name="de Vries R.P."/>
            <person name="Ferreira P."/>
            <person name="Findley K."/>
            <person name="Foster B."/>
            <person name="Gaskell J."/>
            <person name="Glotzer D."/>
            <person name="Gorecki P."/>
            <person name="Heitman J."/>
            <person name="Hesse C."/>
            <person name="Hori C."/>
            <person name="Igarashi K."/>
            <person name="Jurgens J.A."/>
            <person name="Kallen N."/>
            <person name="Kersten P."/>
            <person name="Kohler A."/>
            <person name="Kuees U."/>
            <person name="Kumar T.K.A."/>
            <person name="Kuo A."/>
            <person name="LaButti K."/>
            <person name="Larrondo L.F."/>
            <person name="Lindquist E."/>
            <person name="Ling A."/>
            <person name="Lombard V."/>
            <person name="Lucas S."/>
            <person name="Lundell T."/>
            <person name="Martin R."/>
            <person name="McLaughlin D.J."/>
            <person name="Morgenstern I."/>
            <person name="Morin E."/>
            <person name="Murat C."/>
            <person name="Nagy L.G."/>
            <person name="Nolan M."/>
            <person name="Ohm R.A."/>
            <person name="Patyshakuliyeva A."/>
            <person name="Rokas A."/>
            <person name="Ruiz-Duenas F.J."/>
            <person name="Sabat G."/>
            <person name="Salamov A."/>
            <person name="Samejima M."/>
            <person name="Schmutz J."/>
            <person name="Slot J.C."/>
            <person name="St John F."/>
            <person name="Stenlid J."/>
            <person name="Sun H."/>
            <person name="Sun S."/>
            <person name="Syed K."/>
            <person name="Tsang A."/>
            <person name="Wiebenga A."/>
            <person name="Young D."/>
            <person name="Pisabarro A."/>
            <person name="Eastwood D.C."/>
            <person name="Martin F."/>
            <person name="Cullen D."/>
            <person name="Grigoriev I.V."/>
            <person name="Hibbett D.S."/>
        </authorList>
    </citation>
    <scope>NUCLEOTIDE SEQUENCE [LARGE SCALE GENOMIC DNA]</scope>
    <source>
        <strain evidence="3 4">DJM-731 SS1</strain>
    </source>
</reference>
<dbReference type="OMA" id="IRTHEDM"/>
<evidence type="ECO:0000259" key="2">
    <source>
        <dbReference type="Pfam" id="PF18803"/>
    </source>
</evidence>
<keyword evidence="4" id="KW-1185">Reference proteome</keyword>
<feature type="region of interest" description="Disordered" evidence="1">
    <location>
        <begin position="1"/>
        <end position="35"/>
    </location>
</feature>
<evidence type="ECO:0000313" key="4">
    <source>
        <dbReference type="Proteomes" id="UP000030653"/>
    </source>
</evidence>
<gene>
    <name evidence="3" type="ORF">DACRYDRAFT_109074</name>
</gene>
<dbReference type="AlphaFoldDB" id="M5FSE4"/>
<accession>M5FSE4</accession>
<dbReference type="HOGENOM" id="CLU_506239_0_0_1"/>
<proteinExistence type="predicted"/>
<protein>
    <recommendedName>
        <fullName evidence="2">CxC2-like cysteine cluster KDZ transposase-associated domain-containing protein</fullName>
    </recommendedName>
</protein>
<dbReference type="GeneID" id="63683865"/>
<feature type="domain" description="CxC2-like cysteine cluster KDZ transposase-associated" evidence="2">
    <location>
        <begin position="127"/>
        <end position="230"/>
    </location>
</feature>
<dbReference type="Pfam" id="PF18758">
    <property type="entry name" value="KDZ"/>
    <property type="match status" value="1"/>
</dbReference>
<dbReference type="InterPro" id="IPR041457">
    <property type="entry name" value="CxC2_KDZ-assoc"/>
</dbReference>
<evidence type="ECO:0000256" key="1">
    <source>
        <dbReference type="SAM" id="MobiDB-lite"/>
    </source>
</evidence>
<dbReference type="OrthoDB" id="3257613at2759"/>
<dbReference type="RefSeq" id="XP_040627233.1">
    <property type="nucleotide sequence ID" value="XM_040768803.1"/>
</dbReference>